<sequence>MAPSQYDAIGDKYKVIKALPTALVDKSNLHAAIAPHIQNARALDLACGTGFFSRLLLTWGASSVLGIDLSPAMISVAQREASSLSNRLSFLVSDATTLGYIDPTGPAFDHAIGAWLLHYAADEDQLTRMFTTVSSNLDSPTSVFVGIASRPVPQAEMDAFANSEKSQTQLEDFLRVKTSYYARNERVEGGWCVKVTSVDDEAVKFRNYHLPTEVYERAARKGGMCERLEWREVKLHEDVREEAIREFGREFWDVYFEVGPHFGLLVVEKGV</sequence>
<proteinExistence type="predicted"/>
<keyword evidence="6" id="KW-1185">Reference proteome</keyword>
<protein>
    <submittedName>
        <fullName evidence="5">S-adenosyl-L-methionine-dependent methyltransferase</fullName>
    </submittedName>
</protein>
<evidence type="ECO:0000256" key="1">
    <source>
        <dbReference type="ARBA" id="ARBA00022603"/>
    </source>
</evidence>
<keyword evidence="2" id="KW-0808">Transferase</keyword>
<dbReference type="PANTHER" id="PTHR43464:SF19">
    <property type="entry name" value="UBIQUINONE BIOSYNTHESIS O-METHYLTRANSFERASE, MITOCHONDRIAL"/>
    <property type="match status" value="1"/>
</dbReference>
<dbReference type="Proteomes" id="UP001174936">
    <property type="component" value="Unassembled WGS sequence"/>
</dbReference>
<comment type="caution">
    <text evidence="5">The sequence shown here is derived from an EMBL/GenBank/DDBJ whole genome shotgun (WGS) entry which is preliminary data.</text>
</comment>
<dbReference type="SUPFAM" id="SSF53335">
    <property type="entry name" value="S-adenosyl-L-methionine-dependent methyltransferases"/>
    <property type="match status" value="1"/>
</dbReference>
<dbReference type="AlphaFoldDB" id="A0AA39XT89"/>
<dbReference type="EMBL" id="JAULSV010000007">
    <property type="protein sequence ID" value="KAK0639812.1"/>
    <property type="molecule type" value="Genomic_DNA"/>
</dbReference>
<keyword evidence="3" id="KW-0949">S-adenosyl-L-methionine</keyword>
<dbReference type="Gene3D" id="3.40.50.150">
    <property type="entry name" value="Vaccinia Virus protein VP39"/>
    <property type="match status" value="1"/>
</dbReference>
<dbReference type="CDD" id="cd02440">
    <property type="entry name" value="AdoMet_MTases"/>
    <property type="match status" value="1"/>
</dbReference>
<feature type="domain" description="Methyltransferase" evidence="4">
    <location>
        <begin position="43"/>
        <end position="134"/>
    </location>
</feature>
<gene>
    <name evidence="5" type="ORF">B0T16DRAFT_463449</name>
</gene>
<dbReference type="PANTHER" id="PTHR43464">
    <property type="entry name" value="METHYLTRANSFERASE"/>
    <property type="match status" value="1"/>
</dbReference>
<reference evidence="5" key="1">
    <citation type="submission" date="2023-06" db="EMBL/GenBank/DDBJ databases">
        <title>Genome-scale phylogeny and comparative genomics of the fungal order Sordariales.</title>
        <authorList>
            <consortium name="Lawrence Berkeley National Laboratory"/>
            <person name="Hensen N."/>
            <person name="Bonometti L."/>
            <person name="Westerberg I."/>
            <person name="Brannstrom I.O."/>
            <person name="Guillou S."/>
            <person name="Cros-Aarteil S."/>
            <person name="Calhoun S."/>
            <person name="Haridas S."/>
            <person name="Kuo A."/>
            <person name="Mondo S."/>
            <person name="Pangilinan J."/>
            <person name="Riley R."/>
            <person name="Labutti K."/>
            <person name="Andreopoulos B."/>
            <person name="Lipzen A."/>
            <person name="Chen C."/>
            <person name="Yanf M."/>
            <person name="Daum C."/>
            <person name="Ng V."/>
            <person name="Clum A."/>
            <person name="Steindorff A."/>
            <person name="Ohm R."/>
            <person name="Martin F."/>
            <person name="Silar P."/>
            <person name="Natvig D."/>
            <person name="Lalanne C."/>
            <person name="Gautier V."/>
            <person name="Ament-Velasquez S.L."/>
            <person name="Kruys A."/>
            <person name="Hutchinson M.I."/>
            <person name="Powell A.J."/>
            <person name="Barry K."/>
            <person name="Miller A.N."/>
            <person name="Grigoriev I.V."/>
            <person name="Debuchy R."/>
            <person name="Gladieux P."/>
            <person name="Thoren M.H."/>
            <person name="Johannesson H."/>
        </authorList>
    </citation>
    <scope>NUCLEOTIDE SEQUENCE</scope>
    <source>
        <strain evidence="5">SMH2532-1</strain>
    </source>
</reference>
<organism evidence="5 6">
    <name type="scientific">Cercophora newfieldiana</name>
    <dbReference type="NCBI Taxonomy" id="92897"/>
    <lineage>
        <taxon>Eukaryota</taxon>
        <taxon>Fungi</taxon>
        <taxon>Dikarya</taxon>
        <taxon>Ascomycota</taxon>
        <taxon>Pezizomycotina</taxon>
        <taxon>Sordariomycetes</taxon>
        <taxon>Sordariomycetidae</taxon>
        <taxon>Sordariales</taxon>
        <taxon>Lasiosphaeriaceae</taxon>
        <taxon>Cercophora</taxon>
    </lineage>
</organism>
<dbReference type="GO" id="GO:0032259">
    <property type="term" value="P:methylation"/>
    <property type="evidence" value="ECO:0007669"/>
    <property type="project" value="UniProtKB-KW"/>
</dbReference>
<accession>A0AA39XT89</accession>
<dbReference type="Pfam" id="PF13649">
    <property type="entry name" value="Methyltransf_25"/>
    <property type="match status" value="1"/>
</dbReference>
<evidence type="ECO:0000256" key="3">
    <source>
        <dbReference type="ARBA" id="ARBA00022691"/>
    </source>
</evidence>
<evidence type="ECO:0000313" key="6">
    <source>
        <dbReference type="Proteomes" id="UP001174936"/>
    </source>
</evidence>
<evidence type="ECO:0000313" key="5">
    <source>
        <dbReference type="EMBL" id="KAK0639812.1"/>
    </source>
</evidence>
<dbReference type="InterPro" id="IPR029063">
    <property type="entry name" value="SAM-dependent_MTases_sf"/>
</dbReference>
<evidence type="ECO:0000259" key="4">
    <source>
        <dbReference type="Pfam" id="PF13649"/>
    </source>
</evidence>
<dbReference type="GO" id="GO:0008168">
    <property type="term" value="F:methyltransferase activity"/>
    <property type="evidence" value="ECO:0007669"/>
    <property type="project" value="UniProtKB-KW"/>
</dbReference>
<dbReference type="InterPro" id="IPR041698">
    <property type="entry name" value="Methyltransf_25"/>
</dbReference>
<name>A0AA39XT89_9PEZI</name>
<keyword evidence="1 5" id="KW-0489">Methyltransferase</keyword>
<evidence type="ECO:0000256" key="2">
    <source>
        <dbReference type="ARBA" id="ARBA00022679"/>
    </source>
</evidence>